<accession>A0A1M4Y7H3</accession>
<gene>
    <name evidence="2" type="ORF">SAMN05444320_102264</name>
</gene>
<evidence type="ECO:0000313" key="3">
    <source>
        <dbReference type="Proteomes" id="UP000184501"/>
    </source>
</evidence>
<evidence type="ECO:0000313" key="2">
    <source>
        <dbReference type="EMBL" id="SHF01609.1"/>
    </source>
</evidence>
<protein>
    <recommendedName>
        <fullName evidence="4">Aromatic prenyltransferase, DMATS type</fullName>
    </recommendedName>
</protein>
<feature type="compositionally biased region" description="Low complexity" evidence="1">
    <location>
        <begin position="8"/>
        <end position="30"/>
    </location>
</feature>
<name>A0A1M4Y7H3_STRHI</name>
<evidence type="ECO:0000256" key="1">
    <source>
        <dbReference type="SAM" id="MobiDB-lite"/>
    </source>
</evidence>
<reference evidence="2 3" key="1">
    <citation type="submission" date="2016-11" db="EMBL/GenBank/DDBJ databases">
        <authorList>
            <person name="Jaros S."/>
            <person name="Januszkiewicz K."/>
            <person name="Wedrychowicz H."/>
        </authorList>
    </citation>
    <scope>NUCLEOTIDE SEQUENCE [LARGE SCALE GENOMIC DNA]</scope>
    <source>
        <strain evidence="2 3">DSM 44523</strain>
    </source>
</reference>
<dbReference type="AlphaFoldDB" id="A0A1M4Y7H3"/>
<dbReference type="STRING" id="2017.SAMN05444320_102264"/>
<dbReference type="Proteomes" id="UP000184501">
    <property type="component" value="Unassembled WGS sequence"/>
</dbReference>
<evidence type="ECO:0008006" key="4">
    <source>
        <dbReference type="Google" id="ProtNLM"/>
    </source>
</evidence>
<dbReference type="OrthoDB" id="3435263at2"/>
<sequence>MSPPDPTADPAAEAEAEAPAPRPGAARADTSVTDLACDKLRRACRALGWPPARCSAVVGELRRLWASWGDVPVRQRTRYRSAISPEGVPFELALVWRGRVAEVLVDFETQADRPSPPANQDAGREFLRRLTGWPGTALDAYLRVEELFATDWPQGLFPLWQGVSWLAEGAPVFHVYLNPGVHGPRLAGEVTAEALARLGVARAWRAVLTHLERLDAPRGEPVGLALRLSGPDRGRVRVYVATGCDAAALDAHAGIARGHVPGRISSALRVATGGRGPGWASPPTLWFTLAPGDPVPDSAAVDIPLAAHNDAWAHGRVSRLMITQGVDPHPYSTALGAITDRPWVVTRTQTLVSCRPADQRGRPARVAVYVAPGVGAEPDPTT</sequence>
<feature type="region of interest" description="Disordered" evidence="1">
    <location>
        <begin position="1"/>
        <end position="31"/>
    </location>
</feature>
<organism evidence="2 3">
    <name type="scientific">Streptoalloteichus hindustanus</name>
    <dbReference type="NCBI Taxonomy" id="2017"/>
    <lineage>
        <taxon>Bacteria</taxon>
        <taxon>Bacillati</taxon>
        <taxon>Actinomycetota</taxon>
        <taxon>Actinomycetes</taxon>
        <taxon>Pseudonocardiales</taxon>
        <taxon>Pseudonocardiaceae</taxon>
        <taxon>Streptoalloteichus</taxon>
    </lineage>
</organism>
<keyword evidence="3" id="KW-1185">Reference proteome</keyword>
<dbReference type="EMBL" id="FQVN01000002">
    <property type="protein sequence ID" value="SHF01609.1"/>
    <property type="molecule type" value="Genomic_DNA"/>
</dbReference>
<proteinExistence type="predicted"/>
<dbReference type="RefSeq" id="WP_073480546.1">
    <property type="nucleotide sequence ID" value="NZ_FQVN01000002.1"/>
</dbReference>